<protein>
    <submittedName>
        <fullName evidence="1">Uncharacterized protein</fullName>
    </submittedName>
</protein>
<comment type="caution">
    <text evidence="1">The sequence shown here is derived from an EMBL/GenBank/DDBJ whole genome shotgun (WGS) entry which is preliminary data.</text>
</comment>
<dbReference type="RefSeq" id="WP_183316703.1">
    <property type="nucleotide sequence ID" value="NZ_JACIEN010000002.1"/>
</dbReference>
<gene>
    <name evidence="1" type="ORF">GGR16_002375</name>
</gene>
<dbReference type="EMBL" id="JACIEN010000002">
    <property type="protein sequence ID" value="MBB4017346.1"/>
    <property type="molecule type" value="Genomic_DNA"/>
</dbReference>
<proteinExistence type="predicted"/>
<sequence length="108" mass="11638">MSMITARPWKLLKCPCGHPSCRQYQFANQGSYGLDKDDAEFALRAINAFDAMVEAAEELSDALSRYGFPVSAAAENALAAAGSKEARGLHRAATQFRTALALARGERS</sequence>
<organism evidence="1 2">
    <name type="scientific">Chelatococcus caeni</name>
    <dbReference type="NCBI Taxonomy" id="1348468"/>
    <lineage>
        <taxon>Bacteria</taxon>
        <taxon>Pseudomonadati</taxon>
        <taxon>Pseudomonadota</taxon>
        <taxon>Alphaproteobacteria</taxon>
        <taxon>Hyphomicrobiales</taxon>
        <taxon>Chelatococcaceae</taxon>
        <taxon>Chelatococcus</taxon>
    </lineage>
</organism>
<reference evidence="1 2" key="1">
    <citation type="submission" date="2020-08" db="EMBL/GenBank/DDBJ databases">
        <title>Genomic Encyclopedia of Type Strains, Phase IV (KMG-IV): sequencing the most valuable type-strain genomes for metagenomic binning, comparative biology and taxonomic classification.</title>
        <authorList>
            <person name="Goeker M."/>
        </authorList>
    </citation>
    <scope>NUCLEOTIDE SEQUENCE [LARGE SCALE GENOMIC DNA]</scope>
    <source>
        <strain evidence="1 2">DSM 103737</strain>
    </source>
</reference>
<name>A0A840C349_9HYPH</name>
<keyword evidence="2" id="KW-1185">Reference proteome</keyword>
<dbReference type="AlphaFoldDB" id="A0A840C349"/>
<dbReference type="Proteomes" id="UP000577362">
    <property type="component" value="Unassembled WGS sequence"/>
</dbReference>
<evidence type="ECO:0000313" key="1">
    <source>
        <dbReference type="EMBL" id="MBB4017346.1"/>
    </source>
</evidence>
<accession>A0A840C349</accession>
<evidence type="ECO:0000313" key="2">
    <source>
        <dbReference type="Proteomes" id="UP000577362"/>
    </source>
</evidence>